<protein>
    <recommendedName>
        <fullName evidence="4 8">Ribosomal RNA small subunit methyltransferase D</fullName>
        <ecNumber evidence="3 8">2.1.1.171</ecNumber>
    </recommendedName>
</protein>
<organism evidence="9 10">
    <name type="scientific">Legionella spiritensis</name>
    <dbReference type="NCBI Taxonomy" id="452"/>
    <lineage>
        <taxon>Bacteria</taxon>
        <taxon>Pseudomonadati</taxon>
        <taxon>Pseudomonadota</taxon>
        <taxon>Gammaproteobacteria</taxon>
        <taxon>Legionellales</taxon>
        <taxon>Legionellaceae</taxon>
        <taxon>Legionella</taxon>
    </lineage>
</organism>
<dbReference type="PATRIC" id="fig|452.5.peg.1327"/>
<reference evidence="9 10" key="1">
    <citation type="submission" date="2015-11" db="EMBL/GenBank/DDBJ databases">
        <title>Genomic analysis of 38 Legionella species identifies large and diverse effector repertoires.</title>
        <authorList>
            <person name="Burstein D."/>
            <person name="Amaro F."/>
            <person name="Zusman T."/>
            <person name="Lifshitz Z."/>
            <person name="Cohen O."/>
            <person name="Gilbert J.A."/>
            <person name="Pupko T."/>
            <person name="Shuman H.A."/>
            <person name="Segal G."/>
        </authorList>
    </citation>
    <scope>NUCLEOTIDE SEQUENCE [LARGE SCALE GENOMIC DNA]</scope>
    <source>
        <strain evidence="9 10">Mt.St.Helens-9</strain>
    </source>
</reference>
<evidence type="ECO:0000256" key="7">
    <source>
        <dbReference type="ARBA" id="ARBA00048326"/>
    </source>
</evidence>
<dbReference type="Proteomes" id="UP000054877">
    <property type="component" value="Unassembled WGS sequence"/>
</dbReference>
<dbReference type="EMBL" id="LNYX01000013">
    <property type="protein sequence ID" value="KTD64392.1"/>
    <property type="molecule type" value="Genomic_DNA"/>
</dbReference>
<comment type="similarity">
    <text evidence="2 8">Belongs to the methyltransferase superfamily. RsmD family.</text>
</comment>
<dbReference type="Pfam" id="PF03602">
    <property type="entry name" value="Cons_hypoth95"/>
    <property type="match status" value="1"/>
</dbReference>
<evidence type="ECO:0000256" key="5">
    <source>
        <dbReference type="ARBA" id="ARBA00022603"/>
    </source>
</evidence>
<dbReference type="InterPro" id="IPR002052">
    <property type="entry name" value="DNA_methylase_N6_adenine_CS"/>
</dbReference>
<dbReference type="CDD" id="cd02440">
    <property type="entry name" value="AdoMet_MTases"/>
    <property type="match status" value="1"/>
</dbReference>
<dbReference type="InterPro" id="IPR004398">
    <property type="entry name" value="RNA_MeTrfase_RsmD"/>
</dbReference>
<dbReference type="GO" id="GO:0052913">
    <property type="term" value="F:16S rRNA (guanine(966)-N(2))-methyltransferase activity"/>
    <property type="evidence" value="ECO:0007669"/>
    <property type="project" value="UniProtKB-EC"/>
</dbReference>
<evidence type="ECO:0000256" key="1">
    <source>
        <dbReference type="ARBA" id="ARBA00002649"/>
    </source>
</evidence>
<proteinExistence type="inferred from homology"/>
<comment type="catalytic activity">
    <reaction evidence="7 8">
        <text>guanosine(966) in 16S rRNA + S-adenosyl-L-methionine = N(2)-methylguanosine(966) in 16S rRNA + S-adenosyl-L-homocysteine + H(+)</text>
        <dbReference type="Rhea" id="RHEA:23548"/>
        <dbReference type="Rhea" id="RHEA-COMP:10211"/>
        <dbReference type="Rhea" id="RHEA-COMP:10212"/>
        <dbReference type="ChEBI" id="CHEBI:15378"/>
        <dbReference type="ChEBI" id="CHEBI:57856"/>
        <dbReference type="ChEBI" id="CHEBI:59789"/>
        <dbReference type="ChEBI" id="CHEBI:74269"/>
        <dbReference type="ChEBI" id="CHEBI:74481"/>
        <dbReference type="EC" id="2.1.1.171"/>
    </reaction>
</comment>
<comment type="caution">
    <text evidence="9">The sequence shown here is derived from an EMBL/GenBank/DDBJ whole genome shotgun (WGS) entry which is preliminary data.</text>
</comment>
<evidence type="ECO:0000313" key="9">
    <source>
        <dbReference type="EMBL" id="KTD64392.1"/>
    </source>
</evidence>
<name>A0A0W0Z5G3_LEGSP</name>
<keyword evidence="8" id="KW-0698">rRNA processing</keyword>
<sequence>MKQQIRIIGGRFRGKKLDFPDVAGLRPTSDRVRETLFNWLMHEVRDKRCLDAFAGSGALGFEACSRGAGHVTFLEQFPKVFHHLKKTLPAFDCKNLEVIHTDAIHYLQTNDSQFDIVFLDPPFASDCLHECMEILAMRAILVKGGLVYTESPVLFTPDTQKWRVIKSRQAGNVFYALFEKI</sequence>
<dbReference type="PANTHER" id="PTHR43542:SF1">
    <property type="entry name" value="METHYLTRANSFERASE"/>
    <property type="match status" value="1"/>
</dbReference>
<dbReference type="Gene3D" id="3.40.50.150">
    <property type="entry name" value="Vaccinia Virus protein VP39"/>
    <property type="match status" value="1"/>
</dbReference>
<keyword evidence="10" id="KW-1185">Reference proteome</keyword>
<keyword evidence="5 8" id="KW-0489">Methyltransferase</keyword>
<evidence type="ECO:0000256" key="6">
    <source>
        <dbReference type="ARBA" id="ARBA00022679"/>
    </source>
</evidence>
<evidence type="ECO:0000256" key="3">
    <source>
        <dbReference type="ARBA" id="ARBA00012141"/>
    </source>
</evidence>
<dbReference type="SUPFAM" id="SSF53335">
    <property type="entry name" value="S-adenosyl-L-methionine-dependent methyltransferases"/>
    <property type="match status" value="1"/>
</dbReference>
<dbReference type="STRING" id="452.Lspi_1199"/>
<keyword evidence="8" id="KW-0949">S-adenosyl-L-methionine</keyword>
<evidence type="ECO:0000256" key="8">
    <source>
        <dbReference type="PIRNR" id="PIRNR004553"/>
    </source>
</evidence>
<dbReference type="PANTHER" id="PTHR43542">
    <property type="entry name" value="METHYLTRANSFERASE"/>
    <property type="match status" value="1"/>
</dbReference>
<evidence type="ECO:0000256" key="4">
    <source>
        <dbReference type="ARBA" id="ARBA00013682"/>
    </source>
</evidence>
<gene>
    <name evidence="9" type="ORF">Lspi_1199</name>
</gene>
<evidence type="ECO:0000256" key="2">
    <source>
        <dbReference type="ARBA" id="ARBA00005269"/>
    </source>
</evidence>
<dbReference type="InterPro" id="IPR029063">
    <property type="entry name" value="SAM-dependent_MTases_sf"/>
</dbReference>
<dbReference type="PROSITE" id="PS00092">
    <property type="entry name" value="N6_MTASE"/>
    <property type="match status" value="1"/>
</dbReference>
<comment type="function">
    <text evidence="1 8">Specifically methylates the guanine in position 966 of 16S rRNA in the assembled 30S particle.</text>
</comment>
<dbReference type="OrthoDB" id="9803017at2"/>
<keyword evidence="6 8" id="KW-0808">Transferase</keyword>
<accession>A0A0W0Z5G3</accession>
<dbReference type="AlphaFoldDB" id="A0A0W0Z5G3"/>
<dbReference type="NCBIfam" id="TIGR00095">
    <property type="entry name" value="16S rRNA (guanine(966)-N(2))-methyltransferase RsmD"/>
    <property type="match status" value="1"/>
</dbReference>
<dbReference type="RefSeq" id="WP_058483133.1">
    <property type="nucleotide sequence ID" value="NZ_CAAAII010000005.1"/>
</dbReference>
<dbReference type="EC" id="2.1.1.171" evidence="3 8"/>
<dbReference type="GO" id="GO:0003676">
    <property type="term" value="F:nucleic acid binding"/>
    <property type="evidence" value="ECO:0007669"/>
    <property type="project" value="InterPro"/>
</dbReference>
<dbReference type="PIRSF" id="PIRSF004553">
    <property type="entry name" value="CHP00095"/>
    <property type="match status" value="1"/>
</dbReference>
<evidence type="ECO:0000313" key="10">
    <source>
        <dbReference type="Proteomes" id="UP000054877"/>
    </source>
</evidence>